<keyword evidence="1" id="KW-0813">Transport</keyword>
<evidence type="ECO:0000259" key="4">
    <source>
        <dbReference type="PROSITE" id="PS50893"/>
    </source>
</evidence>
<name>A0A846ZM56_9GAMM</name>
<dbReference type="InterPro" id="IPR003593">
    <property type="entry name" value="AAA+_ATPase"/>
</dbReference>
<dbReference type="InterPro" id="IPR050093">
    <property type="entry name" value="ABC_SmlMolc_Importer"/>
</dbReference>
<dbReference type="InterPro" id="IPR027417">
    <property type="entry name" value="P-loop_NTPase"/>
</dbReference>
<dbReference type="InterPro" id="IPR003439">
    <property type="entry name" value="ABC_transporter-like_ATP-bd"/>
</dbReference>
<accession>A0A846ZM56</accession>
<dbReference type="GO" id="GO:0015697">
    <property type="term" value="P:quaternary ammonium group transport"/>
    <property type="evidence" value="ECO:0007669"/>
    <property type="project" value="UniProtKB-ARBA"/>
</dbReference>
<dbReference type="FunFam" id="3.40.50.300:FF:000425">
    <property type="entry name" value="Probable ABC transporter, ATP-binding subunit"/>
    <property type="match status" value="1"/>
</dbReference>
<dbReference type="PANTHER" id="PTHR42781:SF4">
    <property type="entry name" value="SPERMIDINE_PUTRESCINE IMPORT ATP-BINDING PROTEIN POTA"/>
    <property type="match status" value="1"/>
</dbReference>
<dbReference type="AlphaFoldDB" id="A0A846ZM56"/>
<dbReference type="PROSITE" id="PS50893">
    <property type="entry name" value="ABC_TRANSPORTER_2"/>
    <property type="match status" value="1"/>
</dbReference>
<evidence type="ECO:0000313" key="6">
    <source>
        <dbReference type="Proteomes" id="UP000541636"/>
    </source>
</evidence>
<dbReference type="EMBL" id="JAAZQD010000003">
    <property type="protein sequence ID" value="NKZ38922.1"/>
    <property type="molecule type" value="Genomic_DNA"/>
</dbReference>
<dbReference type="SMART" id="SM00382">
    <property type="entry name" value="AAA"/>
    <property type="match status" value="1"/>
</dbReference>
<gene>
    <name evidence="5" type="ORF">HF690_08105</name>
</gene>
<keyword evidence="6" id="KW-1185">Reference proteome</keyword>
<comment type="caution">
    <text evidence="5">The sequence shown here is derived from an EMBL/GenBank/DDBJ whole genome shotgun (WGS) entry which is preliminary data.</text>
</comment>
<dbReference type="GO" id="GO:0016887">
    <property type="term" value="F:ATP hydrolysis activity"/>
    <property type="evidence" value="ECO:0007669"/>
    <property type="project" value="InterPro"/>
</dbReference>
<keyword evidence="2" id="KW-0547">Nucleotide-binding</keyword>
<evidence type="ECO:0000256" key="1">
    <source>
        <dbReference type="ARBA" id="ARBA00022448"/>
    </source>
</evidence>
<dbReference type="PANTHER" id="PTHR42781">
    <property type="entry name" value="SPERMIDINE/PUTRESCINE IMPORT ATP-BINDING PROTEIN POTA"/>
    <property type="match status" value="1"/>
</dbReference>
<protein>
    <submittedName>
        <fullName evidence="5">ATP-binding cassette domain-containing protein</fullName>
    </submittedName>
</protein>
<feature type="domain" description="ABC transporter" evidence="4">
    <location>
        <begin position="2"/>
        <end position="235"/>
    </location>
</feature>
<evidence type="ECO:0000256" key="3">
    <source>
        <dbReference type="ARBA" id="ARBA00022840"/>
    </source>
</evidence>
<sequence length="246" mass="27053">MFELDRVQKSYPGVVALEDLSLRFARGRVCALIGSSGSGKSTVLRLLTGLVRPDRGKVRVDGKPLTSASLQSARLRLGYVIQEGGLFPHLTAQGNLALQPRYLGWTQTRIAGRCAELAELVRLPVSVMQRYPAELSGGQRQRVALMRALMTDPPALLLDEPLGALDPIVRHELQSQLRTIFETLDKTVILVTHDVAEAAWLASRLVLMHDGRIVQDGTLADLQRDPASAYVRRFLDSARRLPEASA</sequence>
<proteinExistence type="predicted"/>
<dbReference type="Proteomes" id="UP000541636">
    <property type="component" value="Unassembled WGS sequence"/>
</dbReference>
<keyword evidence="3 5" id="KW-0067">ATP-binding</keyword>
<dbReference type="Pfam" id="PF00005">
    <property type="entry name" value="ABC_tran"/>
    <property type="match status" value="1"/>
</dbReference>
<dbReference type="RefSeq" id="WP_168609326.1">
    <property type="nucleotide sequence ID" value="NZ_JAAZQD010000003.1"/>
</dbReference>
<dbReference type="GO" id="GO:0005524">
    <property type="term" value="F:ATP binding"/>
    <property type="evidence" value="ECO:0007669"/>
    <property type="project" value="UniProtKB-KW"/>
</dbReference>
<reference evidence="5 6" key="1">
    <citation type="journal article" date="2017" name="Int. J. Syst. Evol. Microbiol.">
        <title>Oleiagrimonas citrea sp. nov., a marine bacterium isolated from tidal flat sediment and emended description of the genus Oleiagrimonas Fang et al. 2015 and Oleiagrimonas soli.</title>
        <authorList>
            <person name="Yang S.H."/>
            <person name="Seo H.S."/>
            <person name="Seong C.N."/>
            <person name="Kwon K.K."/>
        </authorList>
    </citation>
    <scope>NUCLEOTIDE SEQUENCE [LARGE SCALE GENOMIC DNA]</scope>
    <source>
        <strain evidence="5 6">MEBiC09124</strain>
    </source>
</reference>
<dbReference type="SUPFAM" id="SSF52540">
    <property type="entry name" value="P-loop containing nucleoside triphosphate hydrolases"/>
    <property type="match status" value="1"/>
</dbReference>
<evidence type="ECO:0000313" key="5">
    <source>
        <dbReference type="EMBL" id="NKZ38922.1"/>
    </source>
</evidence>
<evidence type="ECO:0000256" key="2">
    <source>
        <dbReference type="ARBA" id="ARBA00022741"/>
    </source>
</evidence>
<dbReference type="Gene3D" id="3.40.50.300">
    <property type="entry name" value="P-loop containing nucleotide triphosphate hydrolases"/>
    <property type="match status" value="1"/>
</dbReference>
<organism evidence="5 6">
    <name type="scientific">Oleiagrimonas citrea</name>
    <dbReference type="NCBI Taxonomy" id="1665687"/>
    <lineage>
        <taxon>Bacteria</taxon>
        <taxon>Pseudomonadati</taxon>
        <taxon>Pseudomonadota</taxon>
        <taxon>Gammaproteobacteria</taxon>
        <taxon>Lysobacterales</taxon>
        <taxon>Rhodanobacteraceae</taxon>
        <taxon>Oleiagrimonas</taxon>
    </lineage>
</organism>